<evidence type="ECO:0000256" key="11">
    <source>
        <dbReference type="ARBA" id="ARBA00022730"/>
    </source>
</evidence>
<keyword evidence="11" id="KW-0699">rRNA-binding</keyword>
<dbReference type="GO" id="GO:0005737">
    <property type="term" value="C:cytoplasm"/>
    <property type="evidence" value="ECO:0007669"/>
    <property type="project" value="UniProtKB-SubCell"/>
</dbReference>
<dbReference type="InterPro" id="IPR019307">
    <property type="entry name" value="RNA-bd_AU-1/RNase_E/G"/>
</dbReference>
<keyword evidence="7" id="KW-0820">tRNA-binding</keyword>
<keyword evidence="14" id="KW-0460">Magnesium</keyword>
<dbReference type="PANTHER" id="PTHR30001:SF0">
    <property type="entry name" value="RIBONUCLEASE G"/>
    <property type="match status" value="1"/>
</dbReference>
<dbReference type="SMART" id="SM00316">
    <property type="entry name" value="S1"/>
    <property type="match status" value="1"/>
</dbReference>
<evidence type="ECO:0000256" key="4">
    <source>
        <dbReference type="ARBA" id="ARBA00017719"/>
    </source>
</evidence>
<comment type="subcellular location">
    <subcellularLocation>
        <location evidence="2">Cytoplasm</location>
    </subcellularLocation>
</comment>
<evidence type="ECO:0000256" key="6">
    <source>
        <dbReference type="ARBA" id="ARBA00022552"/>
    </source>
</evidence>
<dbReference type="GO" id="GO:0004540">
    <property type="term" value="F:RNA nuclease activity"/>
    <property type="evidence" value="ECO:0007669"/>
    <property type="project" value="InterPro"/>
</dbReference>
<evidence type="ECO:0000256" key="1">
    <source>
        <dbReference type="ARBA" id="ARBA00001946"/>
    </source>
</evidence>
<dbReference type="GO" id="GO:0046872">
    <property type="term" value="F:metal ion binding"/>
    <property type="evidence" value="ECO:0007669"/>
    <property type="project" value="UniProtKB-KW"/>
</dbReference>
<dbReference type="GO" id="GO:0016787">
    <property type="term" value="F:hydrolase activity"/>
    <property type="evidence" value="ECO:0007669"/>
    <property type="project" value="UniProtKB-KW"/>
</dbReference>
<keyword evidence="9" id="KW-0540">Nuclease</keyword>
<keyword evidence="6" id="KW-0698">rRNA processing</keyword>
<accession>A0A0M0KND9</accession>
<keyword evidence="15" id="KW-0694">RNA-binding</keyword>
<dbReference type="EMBL" id="LILD01000001">
    <property type="protein sequence ID" value="KOO40117.1"/>
    <property type="molecule type" value="Genomic_DNA"/>
</dbReference>
<dbReference type="GO" id="GO:0004519">
    <property type="term" value="F:endonuclease activity"/>
    <property type="evidence" value="ECO:0007669"/>
    <property type="project" value="UniProtKB-KW"/>
</dbReference>
<evidence type="ECO:0000256" key="14">
    <source>
        <dbReference type="ARBA" id="ARBA00022842"/>
    </source>
</evidence>
<evidence type="ECO:0000256" key="10">
    <source>
        <dbReference type="ARBA" id="ARBA00022723"/>
    </source>
</evidence>
<organism evidence="17">
    <name type="scientific">Halalkalibacterium halodurans</name>
    <name type="common">Bacillus halodurans</name>
    <dbReference type="NCBI Taxonomy" id="86665"/>
    <lineage>
        <taxon>Bacteria</taxon>
        <taxon>Bacillati</taxon>
        <taxon>Bacillota</taxon>
        <taxon>Bacilli</taxon>
        <taxon>Bacillales</taxon>
        <taxon>Bacillaceae</taxon>
        <taxon>Halalkalibacterium (ex Joshi et al. 2022)</taxon>
    </lineage>
</organism>
<evidence type="ECO:0000256" key="13">
    <source>
        <dbReference type="ARBA" id="ARBA00022801"/>
    </source>
</evidence>
<dbReference type="AlphaFoldDB" id="A0A0M0KND9"/>
<keyword evidence="8" id="KW-0819">tRNA processing</keyword>
<dbReference type="PANTHER" id="PTHR30001">
    <property type="entry name" value="RIBONUCLEASE"/>
    <property type="match status" value="1"/>
</dbReference>
<evidence type="ECO:0000256" key="2">
    <source>
        <dbReference type="ARBA" id="ARBA00004496"/>
    </source>
</evidence>
<evidence type="ECO:0000256" key="12">
    <source>
        <dbReference type="ARBA" id="ARBA00022759"/>
    </source>
</evidence>
<evidence type="ECO:0000259" key="16">
    <source>
        <dbReference type="PROSITE" id="PS50126"/>
    </source>
</evidence>
<dbReference type="GO" id="GO:0019843">
    <property type="term" value="F:rRNA binding"/>
    <property type="evidence" value="ECO:0007669"/>
    <property type="project" value="UniProtKB-KW"/>
</dbReference>
<feature type="domain" description="S1 motif" evidence="16">
    <location>
        <begin position="31"/>
        <end position="99"/>
    </location>
</feature>
<evidence type="ECO:0000256" key="8">
    <source>
        <dbReference type="ARBA" id="ARBA00022694"/>
    </source>
</evidence>
<dbReference type="PATRIC" id="fig|136160.3.peg.1210"/>
<dbReference type="Pfam" id="PF20833">
    <property type="entry name" value="RNase_E_G_Thio"/>
    <property type="match status" value="1"/>
</dbReference>
<dbReference type="Pfam" id="PF10150">
    <property type="entry name" value="RNase_E_G"/>
    <property type="match status" value="1"/>
</dbReference>
<evidence type="ECO:0000256" key="7">
    <source>
        <dbReference type="ARBA" id="ARBA00022555"/>
    </source>
</evidence>
<evidence type="ECO:0000256" key="9">
    <source>
        <dbReference type="ARBA" id="ARBA00022722"/>
    </source>
</evidence>
<dbReference type="NCBIfam" id="TIGR00757">
    <property type="entry name" value="RNaseEG"/>
    <property type="match status" value="1"/>
</dbReference>
<reference evidence="17" key="1">
    <citation type="submission" date="2015-08" db="EMBL/GenBank/DDBJ databases">
        <title>Complete DNA Sequence of Pseudomonas syringae pv. actinidiae, the Causal Agent of Kiwifruit Canker Disease.</title>
        <authorList>
            <person name="Rikkerink E.H.A."/>
            <person name="Fineran P.C."/>
        </authorList>
    </citation>
    <scope>NUCLEOTIDE SEQUENCE</scope>
    <source>
        <strain evidence="17">DSM 13666</strain>
    </source>
</reference>
<protein>
    <recommendedName>
        <fullName evidence="4">Ribonuclease G</fullName>
    </recommendedName>
</protein>
<comment type="caution">
    <text evidence="17">The sequence shown here is derived from an EMBL/GenBank/DDBJ whole genome shotgun (WGS) entry which is preliminary data.</text>
</comment>
<accession>A0A4Y7WSW5</accession>
<name>A0A0M0KND9_ALKHA</name>
<comment type="similarity">
    <text evidence="3">Belongs to the RNase E/G family. RNase G subfamily.</text>
</comment>
<dbReference type="Gene3D" id="3.40.1260.20">
    <property type="entry name" value="Ribonuclease E, catalytic domain"/>
    <property type="match status" value="1"/>
</dbReference>
<dbReference type="GO" id="GO:0006364">
    <property type="term" value="P:rRNA processing"/>
    <property type="evidence" value="ECO:0007669"/>
    <property type="project" value="UniProtKB-KW"/>
</dbReference>
<sequence>MATRERRAAVVENGQVIELMIERPVEERIVGNVYRGRVVNVLPGMQACFVDIGREKNGFLYRDELLSFHLSNEEEDEKKKRNISDFVQEGEELLVQVTKEGFGTKGPRLTGVVAFPGRYVVYMPQAGYVGVSKKIFPEEERERWRSEWEQLLLNDEGLIIRTACKKEVRHEAEQEILFFRQMWEELQKRGKGAKAPSLLYQSSGLIERILRDFPLDEVGEIVVDDREEYHFIKQLLASYPNMESRVFLYKGKENVFSHLKVEKEIEKGLRRQVWLKNGGYLMMDHAEALTVIDVNSGKFIGKQDLQDTVVKVNIEAAKEIAHQLRLRDISGIIIIDFIDMKREEDQQLVLHTLEQALKTDRTKTNVIGMTGLGLVEMTRKKVRQSLQASLSKPCPTCRGTGQVLSDEAQAFKIERELWEYRGSDAEAIVLELPSHIAPVLFGQDGGHLKRLETAIGSRILAVPKKTLKEEQYEIRYIGSLEEATQFVERIKKR</sequence>
<dbReference type="InterPro" id="IPR004659">
    <property type="entry name" value="RNase_E/G"/>
</dbReference>
<dbReference type="InterPro" id="IPR012340">
    <property type="entry name" value="NA-bd_OB-fold"/>
</dbReference>
<evidence type="ECO:0000256" key="15">
    <source>
        <dbReference type="ARBA" id="ARBA00022884"/>
    </source>
</evidence>
<dbReference type="InterPro" id="IPR018247">
    <property type="entry name" value="EF_Hand_1_Ca_BS"/>
</dbReference>
<dbReference type="GO" id="GO:0008033">
    <property type="term" value="P:tRNA processing"/>
    <property type="evidence" value="ECO:0007669"/>
    <property type="project" value="UniProtKB-KW"/>
</dbReference>
<evidence type="ECO:0000256" key="3">
    <source>
        <dbReference type="ARBA" id="ARBA00005663"/>
    </source>
</evidence>
<keyword evidence="10" id="KW-0479">Metal-binding</keyword>
<dbReference type="GO" id="GO:0000049">
    <property type="term" value="F:tRNA binding"/>
    <property type="evidence" value="ECO:0007669"/>
    <property type="project" value="UniProtKB-KW"/>
</dbReference>
<dbReference type="CDD" id="cd04453">
    <property type="entry name" value="S1_RNase_E"/>
    <property type="match status" value="1"/>
</dbReference>
<dbReference type="PROSITE" id="PS00018">
    <property type="entry name" value="EF_HAND_1"/>
    <property type="match status" value="1"/>
</dbReference>
<evidence type="ECO:0000256" key="5">
    <source>
        <dbReference type="ARBA" id="ARBA00022490"/>
    </source>
</evidence>
<dbReference type="SUPFAM" id="SSF50249">
    <property type="entry name" value="Nucleic acid-binding proteins"/>
    <property type="match status" value="1"/>
</dbReference>
<dbReference type="InterPro" id="IPR003029">
    <property type="entry name" value="S1_domain"/>
</dbReference>
<dbReference type="Gene3D" id="2.40.50.140">
    <property type="entry name" value="Nucleic acid-binding proteins"/>
    <property type="match status" value="1"/>
</dbReference>
<keyword evidence="13" id="KW-0378">Hydrolase</keyword>
<gene>
    <name evidence="17" type="ORF">AMD02_04685</name>
</gene>
<keyword evidence="5" id="KW-0963">Cytoplasm</keyword>
<dbReference type="InterPro" id="IPR048583">
    <property type="entry name" value="RNase_E_G_thioredoxin-like"/>
</dbReference>
<dbReference type="PROSITE" id="PS50126">
    <property type="entry name" value="S1"/>
    <property type="match status" value="1"/>
</dbReference>
<evidence type="ECO:0000313" key="17">
    <source>
        <dbReference type="EMBL" id="KOO40117.1"/>
    </source>
</evidence>
<comment type="cofactor">
    <cofactor evidence="1">
        <name>Mg(2+)</name>
        <dbReference type="ChEBI" id="CHEBI:18420"/>
    </cofactor>
</comment>
<proteinExistence type="inferred from homology"/>
<keyword evidence="12" id="KW-0255">Endonuclease</keyword>